<dbReference type="EMBL" id="JAEMWV010000005">
    <property type="protein sequence ID" value="MBN8252132.1"/>
    <property type="molecule type" value="Genomic_DNA"/>
</dbReference>
<gene>
    <name evidence="2" type="primary">dptH</name>
    <name evidence="2" type="ORF">JF537_11155</name>
</gene>
<dbReference type="InterPro" id="IPR002789">
    <property type="entry name" value="HerA_central"/>
</dbReference>
<accession>A0A8I1MFJ6</accession>
<proteinExistence type="predicted"/>
<dbReference type="Proteomes" id="UP000664578">
    <property type="component" value="Unassembled WGS sequence"/>
</dbReference>
<dbReference type="InterPro" id="IPR017646">
    <property type="entry name" value="Dnd_assoc_2"/>
</dbReference>
<name>A0A8I1MFJ6_9BACI</name>
<evidence type="ECO:0000259" key="1">
    <source>
        <dbReference type="Pfam" id="PF01935"/>
    </source>
</evidence>
<evidence type="ECO:0000313" key="2">
    <source>
        <dbReference type="EMBL" id="MBN8252132.1"/>
    </source>
</evidence>
<dbReference type="RefSeq" id="WP_206782644.1">
    <property type="nucleotide sequence ID" value="NZ_JAEMWV010000005.1"/>
</dbReference>
<dbReference type="PANTHER" id="PTHR42957:SF1">
    <property type="entry name" value="HELICASE MJ1565-RELATED"/>
    <property type="match status" value="1"/>
</dbReference>
<dbReference type="PANTHER" id="PTHR42957">
    <property type="entry name" value="HELICASE MJ1565-RELATED"/>
    <property type="match status" value="1"/>
</dbReference>
<dbReference type="NCBIfam" id="TIGR03237">
    <property type="entry name" value="dnd_assoc_2"/>
    <property type="match status" value="1"/>
</dbReference>
<dbReference type="CDD" id="cd01127">
    <property type="entry name" value="TrwB_TraG_TraD_VirD4"/>
    <property type="match status" value="1"/>
</dbReference>
<protein>
    <submittedName>
        <fullName evidence="2">DNA phosphorothioation-dependent restriction protein DptH</fullName>
    </submittedName>
</protein>
<evidence type="ECO:0000313" key="3">
    <source>
        <dbReference type="Proteomes" id="UP000664578"/>
    </source>
</evidence>
<comment type="caution">
    <text evidence="2">The sequence shown here is derived from an EMBL/GenBank/DDBJ whole genome shotgun (WGS) entry which is preliminary data.</text>
</comment>
<organism evidence="2 3">
    <name type="scientific">Priestia flexa</name>
    <dbReference type="NCBI Taxonomy" id="86664"/>
    <lineage>
        <taxon>Bacteria</taxon>
        <taxon>Bacillati</taxon>
        <taxon>Bacillota</taxon>
        <taxon>Bacilli</taxon>
        <taxon>Bacillales</taxon>
        <taxon>Bacillaceae</taxon>
        <taxon>Priestia</taxon>
    </lineage>
</organism>
<dbReference type="InterPro" id="IPR008571">
    <property type="entry name" value="HerA-like"/>
</dbReference>
<dbReference type="InterPro" id="IPR027417">
    <property type="entry name" value="P-loop_NTPase"/>
</dbReference>
<dbReference type="SUPFAM" id="SSF52540">
    <property type="entry name" value="P-loop containing nucleoside triphosphate hydrolases"/>
    <property type="match status" value="1"/>
</dbReference>
<dbReference type="Pfam" id="PF01935">
    <property type="entry name" value="DUF87"/>
    <property type="match status" value="1"/>
</dbReference>
<dbReference type="Gene3D" id="3.40.50.300">
    <property type="entry name" value="P-loop containing nucleotide triphosphate hydrolases"/>
    <property type="match status" value="2"/>
</dbReference>
<feature type="domain" description="Helicase HerA central" evidence="1">
    <location>
        <begin position="1387"/>
        <end position="1592"/>
    </location>
</feature>
<sequence>MLNQFYKYLSDELIQYLTTTSFKRGDRFYLQFDNTNQVQEFYKVLSESDFAQQFQYKHEQGSLYNTFSIKLSDGMNVVVAATSEKVTPDFLVTLRNQVGEQKGVWANTALLSICHETLDSIRGGSSDLQKEGMPFNVKTILMTLKEKIESSNELKKVDKEVLSFHLSKKLDEAFVHSSLWDYEEVLGFLNEGQIQADEYARLGLFYDATLYQYTPSQMKKRLEENYGLFEKVQHIHEYENLDSQLEKYFSEEGVRALRKESWVKEEYGVVKIWSQGVIGPQLLYLESSKKQTKEHLTYWEKPHKETKAGERKRHIIVFNPKREREVNLTFEFNDRLKKEYIHKKSEKFCSVSGKKLMVALPSEETLTDFYQIVYTHNNESKSKYEFNIAIVDCEPSFLHSIQTIYEVNVRSQALILNKKDEDIIFGNESNEIEEIFVEEENEHIQPKTNTFKVSSSSSAWDDDTLKFSIQTSTINLRIIVKEEGMRITPITGNRVWKLKREHQASFEYNSETNKLKQSTREFSAREDFKNFLIDEIAWIEKDCLYAKREVTGLEKQNLKVQQEVLTAYKNLLSYYKSKKQLPSLSYMDSTLHLLSVEYVRAFINAVAEIPENTILAEEQKNIFKLGSIYEQNKILFTPLHPLNVAYQLQIQDELKNQQVDMHILDRLHPNNLLPYIYGEGSELYRPITQKDAPEWIIYEPYNQVAIGESNAFLSNVIEEKLTQFIEHFQYLFIKQSKSPIQINVINVNNDEEVVKGLINFIKKQLDKRGPADIVPIEVALYMERNIISSFERFSDLETVEEFEEVFGISLATKKLDASDVLRFIRENILYYRPLKHSEYGYAHISFYKMKSNDLPARNAMEEIESGTSLDGLLSSLSFLKTTNDYRRGFGLKGKKDNQNSLMQVSKYLNELASNLESGGTNPYRKNETIVTRTANYDEQILEKLYDSSYWVTFIEPNVDLNFFQTASRKLLVIHYSDQYSSSTQYDAITVTDKSSQYKLIIEQYLAGKELSINDKQIETAIHSFNSLNGEWLLRIIGSKGQFSREKLSIISAIKYIISTLDHEKILWIPISLEEILRIAGVVKLTKSEGVFSAKNLNVKGMHSDDLLLIGVETDNNEIFVHYYPVEVKIGYNQDSTIAKAKEQINKTHKLFSTQLSKVDEDGEFLFKNKFFRNFFVQLLIANAQKFISSKIWPEKNYEKVEELKESLLNDKYEFSNEINQWIGKGAVLSFKKEQTWRSVKLEEDILLVDLTEEDGYQGVMTEIQTLKENIINGKTDIRVENLLAYNYKTSKPSVNFEYSSNVKPQIIVAEKNESRIADNRSAVAVVEDISTEKKVATIDSVPEKNNNQIEDLTSVVNVPKDLKDIRVLLGTVEGSTKDVYWEYGHPELANRHILISGKSGQGKSYFIQCLLLELAQSGISNIIFDYTDGFKNSKLEPEFKEKLGDKLEQFFVVRDGFPINPFKRNQKELDENLYIDEDNTDIAERIKAVFSSIYRDLGIQQQNAIYEAVLNGLDKYQDEMNLERLIMELEEDGSGPAKTARSQIKPLIDKNPFNSKETYNWSELLGDKGKVFIVQLTGYNREVQMMITEFILWDMWNYQLNHGDKSRPLPVILDEAQNLDHREYSPSAKILTEGRKFGWSGWYATQSLRGQFSTDEISRLQNASQKIYFMPPENEISAIASNLSQDSTVRKEWEKKLSTLKKGQCVVYGPMLQPDGTLKQVQPVVINISSLNGRLN</sequence>
<reference evidence="2" key="1">
    <citation type="submission" date="2020-12" db="EMBL/GenBank/DDBJ databases">
        <title>PHA producing bacteria isolated from mangrove.</title>
        <authorList>
            <person name="Zheng W."/>
            <person name="Yu S."/>
            <person name="Huang Y."/>
        </authorList>
    </citation>
    <scope>NUCLEOTIDE SEQUENCE</scope>
    <source>
        <strain evidence="2">GN22-4</strain>
    </source>
</reference>